<evidence type="ECO:0000256" key="3">
    <source>
        <dbReference type="ARBA" id="ARBA00023295"/>
    </source>
</evidence>
<dbReference type="Pfam" id="PF22058">
    <property type="entry name" value="X25_BaPul_like"/>
    <property type="match status" value="1"/>
</dbReference>
<dbReference type="Pfam" id="PF02922">
    <property type="entry name" value="CBM_48"/>
    <property type="match status" value="1"/>
</dbReference>
<dbReference type="OrthoDB" id="9805159at2"/>
<sequence length="1094" mass="126133">MKRFSKKSEIVISALIATFIMQTTVRASTKDNSNDICIGNLGHNSVNVSGNVTKNVQIKTEKPNNIIKESINLNKDGTLTFKYYNSNAKYVYLSYDMINKHNEKRAMIKNKDNVWEITLRLSDEKKDYLYNFIVDGEVILDPSNLNKEKDNEGNIRSKYSFKGFNGRKITLPGSIQGAIGESNWDPTDKQGKSTFGYDGNGNYKLILKNVPAGNYEYKIAMGNWNENYGLNGINDGSNIKINNPKVQDIVFWYNDDSHRVINSLTYKDKEIYLKGDKLPQNIKLLDSEYSGIYSAVINLEKGNYTNMKIVFDNKEIPIKNICIKDNIKRVKITFDPTTGMSFNNLSNKELNKNEIYFNSRDIKYKNKFGAVKKDESVIFSIKTLKDDVSEVKMIVEDYNKQKKILELKKLGKFDENHDKWTVNTKFTNIGIYKYYFIISNGSKTVAYCDDGLLGEGKVSEVHNILPYEVNVFSKDFKTPDWMKNAIVYQIFPDRFLNGNKNNDKSRLDSRGNTMYEFYEDWYAIPENPNLEFNEEGSVKKDYKGTKGDGIFCNEIYGGDLIGIRKKLDYLKALGVNTLYLNPIASSISNHRYDTTDYKEIDSILGNIEDFKELSKEAKKRNMHIILDGVFNHVSDDSVYFDRYGKYIKSGKPIGAYVYWSKIYDKMNLEKISQKQAEIEVINELKNQGITDIHYKDWFKVSNNKIKPGTKDEHYEYEGWAGYDSMPVIKSPKGSEYNIKTWADEIIDGKDSIARYWLKQGSNGWRLDVANEVSDETWRKFRNAVKAEGDNVIIGEIWNDSSKYLLGDMYDSVMNYRFRNCVLGFLRDGKSAKEIQNELEYIREQYPKEAFDVMLNLVDSHDTERILCSLDGMVKDKNDNVIPLKVSEKAKKLQRLVPYIQMTYPGAPCIYYGDEMAMLGAKDPDDRRGMNWGKGDKQAVEVYATLSNIRNIYEVLRNGNVKNIESNNDDILCYERYNITDKSLVVINRGEKFEKIELNLSDFKDGEIMYDAITGEKYEIKGGKINLKINPMSGIVFVNEYKKFKLNNINLKEAYDPQFVVNNHDDEVNNNISINKFLNIKEILRSIIDVISGMI</sequence>
<dbReference type="InterPro" id="IPR013780">
    <property type="entry name" value="Glyco_hydro_b"/>
</dbReference>
<name>A0A9Q1V0R2_CLOBO</name>
<comment type="similarity">
    <text evidence="1">Belongs to the glycosyl hydrolase 13 family.</text>
</comment>
<dbReference type="GO" id="GO:0004553">
    <property type="term" value="F:hydrolase activity, hydrolyzing O-glycosyl compounds"/>
    <property type="evidence" value="ECO:0007669"/>
    <property type="project" value="InterPro"/>
</dbReference>
<dbReference type="CDD" id="cd12962">
    <property type="entry name" value="X25_BaPul_like"/>
    <property type="match status" value="1"/>
</dbReference>
<evidence type="ECO:0000259" key="4">
    <source>
        <dbReference type="SMART" id="SM00642"/>
    </source>
</evidence>
<keyword evidence="2" id="KW-0378">Hydrolase</keyword>
<proteinExistence type="inferred from homology"/>
<dbReference type="SUPFAM" id="SSF51445">
    <property type="entry name" value="(Trans)glycosidases"/>
    <property type="match status" value="1"/>
</dbReference>
<protein>
    <submittedName>
        <fullName evidence="5">Alpha amylase</fullName>
    </submittedName>
</protein>
<dbReference type="InterPro" id="IPR004185">
    <property type="entry name" value="Glyco_hydro_13_lg-like_dom"/>
</dbReference>
<accession>A0A9Q1V0R2</accession>
<dbReference type="InterPro" id="IPR013783">
    <property type="entry name" value="Ig-like_fold"/>
</dbReference>
<dbReference type="InterPro" id="IPR014756">
    <property type="entry name" value="Ig_E-set"/>
</dbReference>
<dbReference type="SUPFAM" id="SSF51011">
    <property type="entry name" value="Glycosyl hydrolase domain"/>
    <property type="match status" value="1"/>
</dbReference>
<evidence type="ECO:0000256" key="2">
    <source>
        <dbReference type="ARBA" id="ARBA00022801"/>
    </source>
</evidence>
<dbReference type="PANTHER" id="PTHR10357">
    <property type="entry name" value="ALPHA-AMYLASE FAMILY MEMBER"/>
    <property type="match status" value="1"/>
</dbReference>
<dbReference type="Proteomes" id="UP000037540">
    <property type="component" value="Unassembled WGS sequence"/>
</dbReference>
<dbReference type="InterPro" id="IPR006047">
    <property type="entry name" value="GH13_cat_dom"/>
</dbReference>
<dbReference type="InterPro" id="IPR045857">
    <property type="entry name" value="O16G_dom_2"/>
</dbReference>
<dbReference type="CDD" id="cd11338">
    <property type="entry name" value="AmyAc_CMD"/>
    <property type="match status" value="1"/>
</dbReference>
<dbReference type="GO" id="GO:0005975">
    <property type="term" value="P:carbohydrate metabolic process"/>
    <property type="evidence" value="ECO:0007669"/>
    <property type="project" value="InterPro"/>
</dbReference>
<reference evidence="5 6" key="1">
    <citation type="submission" date="2015-07" db="EMBL/GenBank/DDBJ databases">
        <title>Draft genome sequences of 17 French Clostridium botulinum group III.</title>
        <authorList>
            <person name="Woudstra C."/>
            <person name="Le Marechal C."/>
            <person name="Souillard R."/>
            <person name="Bayon-Auboyer M.-H."/>
            <person name="Dessouter D."/>
            <person name="Fach P."/>
        </authorList>
    </citation>
    <scope>NUCLEOTIDE SEQUENCE [LARGE SCALE GENOMIC DNA]</scope>
    <source>
        <strain evidence="5 6">12LNRI-CD</strain>
    </source>
</reference>
<dbReference type="Gene3D" id="2.60.40.1180">
    <property type="entry name" value="Golgi alpha-mannosidase II"/>
    <property type="match status" value="1"/>
</dbReference>
<evidence type="ECO:0000256" key="1">
    <source>
        <dbReference type="ARBA" id="ARBA00008061"/>
    </source>
</evidence>
<dbReference type="InterPro" id="IPR054409">
    <property type="entry name" value="X25_BaPul-like"/>
</dbReference>
<organism evidence="5 6">
    <name type="scientific">Clostridium botulinum</name>
    <dbReference type="NCBI Taxonomy" id="1491"/>
    <lineage>
        <taxon>Bacteria</taxon>
        <taxon>Bacillati</taxon>
        <taxon>Bacillota</taxon>
        <taxon>Clostridia</taxon>
        <taxon>Eubacteriales</taxon>
        <taxon>Clostridiaceae</taxon>
        <taxon>Clostridium</taxon>
    </lineage>
</organism>
<dbReference type="Gene3D" id="3.20.20.80">
    <property type="entry name" value="Glycosidases"/>
    <property type="match status" value="1"/>
</dbReference>
<dbReference type="AlphaFoldDB" id="A0A9Q1V0R2"/>
<feature type="domain" description="Glycosyl hydrolase family 13 catalytic" evidence="4">
    <location>
        <begin position="489"/>
        <end position="949"/>
    </location>
</feature>
<dbReference type="InterPro" id="IPR004193">
    <property type="entry name" value="Glyco_hydro_13_N"/>
</dbReference>
<dbReference type="SUPFAM" id="SSF81296">
    <property type="entry name" value="E set domains"/>
    <property type="match status" value="2"/>
</dbReference>
<evidence type="ECO:0000313" key="6">
    <source>
        <dbReference type="Proteomes" id="UP000037540"/>
    </source>
</evidence>
<dbReference type="PANTHER" id="PTHR10357:SF210">
    <property type="entry name" value="MALTODEXTRIN GLUCOSIDASE"/>
    <property type="match status" value="1"/>
</dbReference>
<dbReference type="Pfam" id="PF00128">
    <property type="entry name" value="Alpha-amylase"/>
    <property type="match status" value="1"/>
</dbReference>
<keyword evidence="3" id="KW-0326">Glycosidase</keyword>
<dbReference type="RefSeq" id="WP_013725674.1">
    <property type="nucleotide sequence ID" value="NZ_LGVO01000017.1"/>
</dbReference>
<gene>
    <name evidence="5" type="ORF">ADU74_03020</name>
</gene>
<comment type="caution">
    <text evidence="5">The sequence shown here is derived from an EMBL/GenBank/DDBJ whole genome shotgun (WGS) entry which is preliminary data.</text>
</comment>
<dbReference type="Gene3D" id="3.90.400.10">
    <property type="entry name" value="Oligo-1,6-glucosidase, Domain 2"/>
    <property type="match status" value="1"/>
</dbReference>
<dbReference type="SMART" id="SM00642">
    <property type="entry name" value="Aamy"/>
    <property type="match status" value="1"/>
</dbReference>
<dbReference type="CDD" id="cd02857">
    <property type="entry name" value="E_set_CDase_PDE_N"/>
    <property type="match status" value="1"/>
</dbReference>
<dbReference type="InterPro" id="IPR017853">
    <property type="entry name" value="GH"/>
</dbReference>
<evidence type="ECO:0000313" key="5">
    <source>
        <dbReference type="EMBL" id="KOA89794.1"/>
    </source>
</evidence>
<dbReference type="Gene3D" id="2.60.40.10">
    <property type="entry name" value="Immunoglobulins"/>
    <property type="match status" value="3"/>
</dbReference>
<dbReference type="EMBL" id="LGVR01000009">
    <property type="protein sequence ID" value="KOA89794.1"/>
    <property type="molecule type" value="Genomic_DNA"/>
</dbReference>